<name>A0AA86SWH8_9FABA</name>
<protein>
    <submittedName>
        <fullName evidence="1">Uncharacterized protein</fullName>
    </submittedName>
</protein>
<reference evidence="1" key="1">
    <citation type="submission" date="2023-10" db="EMBL/GenBank/DDBJ databases">
        <authorList>
            <person name="Domelevo Entfellner J.-B."/>
        </authorList>
    </citation>
    <scope>NUCLEOTIDE SEQUENCE</scope>
</reference>
<proteinExistence type="predicted"/>
<accession>A0AA86SWH8</accession>
<dbReference type="Proteomes" id="UP001189624">
    <property type="component" value="Chromosome 9"/>
</dbReference>
<evidence type="ECO:0000313" key="1">
    <source>
        <dbReference type="EMBL" id="CAJ1974173.1"/>
    </source>
</evidence>
<evidence type="ECO:0000313" key="2">
    <source>
        <dbReference type="Proteomes" id="UP001189624"/>
    </source>
</evidence>
<organism evidence="1 2">
    <name type="scientific">Sphenostylis stenocarpa</name>
    <dbReference type="NCBI Taxonomy" id="92480"/>
    <lineage>
        <taxon>Eukaryota</taxon>
        <taxon>Viridiplantae</taxon>
        <taxon>Streptophyta</taxon>
        <taxon>Embryophyta</taxon>
        <taxon>Tracheophyta</taxon>
        <taxon>Spermatophyta</taxon>
        <taxon>Magnoliopsida</taxon>
        <taxon>eudicotyledons</taxon>
        <taxon>Gunneridae</taxon>
        <taxon>Pentapetalae</taxon>
        <taxon>rosids</taxon>
        <taxon>fabids</taxon>
        <taxon>Fabales</taxon>
        <taxon>Fabaceae</taxon>
        <taxon>Papilionoideae</taxon>
        <taxon>50 kb inversion clade</taxon>
        <taxon>NPAAA clade</taxon>
        <taxon>indigoferoid/millettioid clade</taxon>
        <taxon>Phaseoleae</taxon>
        <taxon>Sphenostylis</taxon>
    </lineage>
</organism>
<dbReference type="EMBL" id="OY731406">
    <property type="protein sequence ID" value="CAJ1974173.1"/>
    <property type="molecule type" value="Genomic_DNA"/>
</dbReference>
<keyword evidence="2" id="KW-1185">Reference proteome</keyword>
<gene>
    <name evidence="1" type="ORF">AYBTSS11_LOCUS26244</name>
</gene>
<dbReference type="AlphaFoldDB" id="A0AA86SWH8"/>
<sequence>MKLTLLCSSVVSSLPIFTKLVLFLVHLPLFPELLRFLVYPPLFICLSLYLNYKVDEIEDGDVMLDPCDYNLLIFLVTSSNEYGMEWVKYSRFVDSLYQRFCDKVSKYGEAPMTELVGLLCPLLVTCKPHD</sequence>
<dbReference type="Gramene" id="rna-AYBTSS11_LOCUS26244">
    <property type="protein sequence ID" value="CAJ1974173.1"/>
    <property type="gene ID" value="gene-AYBTSS11_LOCUS26244"/>
</dbReference>